<name>A0A0C9UFW5_SPHS4</name>
<protein>
    <submittedName>
        <fullName evidence="2">Uncharacterized protein</fullName>
    </submittedName>
</protein>
<evidence type="ECO:0000313" key="3">
    <source>
        <dbReference type="Proteomes" id="UP000054279"/>
    </source>
</evidence>
<keyword evidence="1" id="KW-0732">Signal</keyword>
<evidence type="ECO:0000313" key="2">
    <source>
        <dbReference type="EMBL" id="KIJ24346.1"/>
    </source>
</evidence>
<feature type="chain" id="PRO_5002204151" evidence="1">
    <location>
        <begin position="20"/>
        <end position="61"/>
    </location>
</feature>
<keyword evidence="3" id="KW-1185">Reference proteome</keyword>
<evidence type="ECO:0000256" key="1">
    <source>
        <dbReference type="SAM" id="SignalP"/>
    </source>
</evidence>
<gene>
    <name evidence="2" type="ORF">M422DRAFT_274893</name>
</gene>
<dbReference type="EMBL" id="KN837499">
    <property type="protein sequence ID" value="KIJ24346.1"/>
    <property type="molecule type" value="Genomic_DNA"/>
</dbReference>
<accession>A0A0C9UFW5</accession>
<dbReference type="Proteomes" id="UP000054279">
    <property type="component" value="Unassembled WGS sequence"/>
</dbReference>
<proteinExistence type="predicted"/>
<dbReference type="HOGENOM" id="CLU_193208_0_0_1"/>
<dbReference type="AlphaFoldDB" id="A0A0C9UFW5"/>
<feature type="signal peptide" evidence="1">
    <location>
        <begin position="1"/>
        <end position="19"/>
    </location>
</feature>
<sequence length="61" mass="6642">MKSLSLLAIVTFALSFTAAAPLESSELSTNALVQRDTDTADTFPPPLAFTWIDKREVENKA</sequence>
<organism evidence="2 3">
    <name type="scientific">Sphaerobolus stellatus (strain SS14)</name>
    <dbReference type="NCBI Taxonomy" id="990650"/>
    <lineage>
        <taxon>Eukaryota</taxon>
        <taxon>Fungi</taxon>
        <taxon>Dikarya</taxon>
        <taxon>Basidiomycota</taxon>
        <taxon>Agaricomycotina</taxon>
        <taxon>Agaricomycetes</taxon>
        <taxon>Phallomycetidae</taxon>
        <taxon>Geastrales</taxon>
        <taxon>Sphaerobolaceae</taxon>
        <taxon>Sphaerobolus</taxon>
    </lineage>
</organism>
<reference evidence="2 3" key="1">
    <citation type="submission" date="2014-06" db="EMBL/GenBank/DDBJ databases">
        <title>Evolutionary Origins and Diversification of the Mycorrhizal Mutualists.</title>
        <authorList>
            <consortium name="DOE Joint Genome Institute"/>
            <consortium name="Mycorrhizal Genomics Consortium"/>
            <person name="Kohler A."/>
            <person name="Kuo A."/>
            <person name="Nagy L.G."/>
            <person name="Floudas D."/>
            <person name="Copeland A."/>
            <person name="Barry K.W."/>
            <person name="Cichocki N."/>
            <person name="Veneault-Fourrey C."/>
            <person name="LaButti K."/>
            <person name="Lindquist E.A."/>
            <person name="Lipzen A."/>
            <person name="Lundell T."/>
            <person name="Morin E."/>
            <person name="Murat C."/>
            <person name="Riley R."/>
            <person name="Ohm R."/>
            <person name="Sun H."/>
            <person name="Tunlid A."/>
            <person name="Henrissat B."/>
            <person name="Grigoriev I.V."/>
            <person name="Hibbett D.S."/>
            <person name="Martin F."/>
        </authorList>
    </citation>
    <scope>NUCLEOTIDE SEQUENCE [LARGE SCALE GENOMIC DNA]</scope>
    <source>
        <strain evidence="2 3">SS14</strain>
    </source>
</reference>